<dbReference type="Pfam" id="PF05368">
    <property type="entry name" value="NmrA"/>
    <property type="match status" value="1"/>
</dbReference>
<evidence type="ECO:0000259" key="1">
    <source>
        <dbReference type="Pfam" id="PF05368"/>
    </source>
</evidence>
<dbReference type="EMBL" id="JAUJFL010000009">
    <property type="protein sequence ID" value="KAK2597889.1"/>
    <property type="molecule type" value="Genomic_DNA"/>
</dbReference>
<name>A0AAD9S4G0_PHOAM</name>
<protein>
    <recommendedName>
        <fullName evidence="1">NmrA-like domain-containing protein</fullName>
    </recommendedName>
</protein>
<comment type="caution">
    <text evidence="2">The sequence shown here is derived from an EMBL/GenBank/DDBJ whole genome shotgun (WGS) entry which is preliminary data.</text>
</comment>
<organism evidence="2 3">
    <name type="scientific">Phomopsis amygdali</name>
    <name type="common">Fusicoccum amygdali</name>
    <dbReference type="NCBI Taxonomy" id="1214568"/>
    <lineage>
        <taxon>Eukaryota</taxon>
        <taxon>Fungi</taxon>
        <taxon>Dikarya</taxon>
        <taxon>Ascomycota</taxon>
        <taxon>Pezizomycotina</taxon>
        <taxon>Sordariomycetes</taxon>
        <taxon>Sordariomycetidae</taxon>
        <taxon>Diaporthales</taxon>
        <taxon>Diaporthaceae</taxon>
        <taxon>Diaporthe</taxon>
    </lineage>
</organism>
<gene>
    <name evidence="2" type="ORF">N8I77_012644</name>
</gene>
<dbReference type="Gene3D" id="3.40.50.720">
    <property type="entry name" value="NAD(P)-binding Rossmann-like Domain"/>
    <property type="match status" value="1"/>
</dbReference>
<keyword evidence="3" id="KW-1185">Reference proteome</keyword>
<dbReference type="Proteomes" id="UP001265746">
    <property type="component" value="Unassembled WGS sequence"/>
</dbReference>
<dbReference type="AlphaFoldDB" id="A0AAD9S4G0"/>
<dbReference type="PANTHER" id="PTHR43162:SF1">
    <property type="entry name" value="PRESTALK A DIFFERENTIATION PROTEIN A"/>
    <property type="match status" value="1"/>
</dbReference>
<dbReference type="PANTHER" id="PTHR43162">
    <property type="match status" value="1"/>
</dbReference>
<sequence length="315" mass="34332">MAAKYDNVIIFGPTGAVGGAAALEASKRGAKVWLAMRDTSKAIEGIPGDVEKAGRFERVQADLTDPDSVGAAVKKSGAKAAYVYLVFGSTDHMRGTLQALKNVGVEYVVFLSSFSITTGTDLRSIPPEHIIPYSHAQVEIAIEEVGFPYVTALRPASFASNHIKMSVDRSTKPPRANILYADAMSDNIVPEDIGTVGGAVLVERPSNGKEIIYLAGPEFITTEKVWDTIKKITGRTDIDTKPIDGEEFSARVAGHMPPPMIKEFLRVQEQMREPETLLSKSEFQQAVANIKKFSGREPTKFQDYVEAQKAEWLAL</sequence>
<reference evidence="2" key="1">
    <citation type="submission" date="2023-06" db="EMBL/GenBank/DDBJ databases">
        <authorList>
            <person name="Noh H."/>
        </authorList>
    </citation>
    <scope>NUCLEOTIDE SEQUENCE</scope>
    <source>
        <strain evidence="2">DUCC20226</strain>
    </source>
</reference>
<proteinExistence type="predicted"/>
<dbReference type="InterPro" id="IPR051604">
    <property type="entry name" value="Ergot_Alk_Oxidoreductase"/>
</dbReference>
<dbReference type="SUPFAM" id="SSF51735">
    <property type="entry name" value="NAD(P)-binding Rossmann-fold domains"/>
    <property type="match status" value="1"/>
</dbReference>
<accession>A0AAD9S4G0</accession>
<evidence type="ECO:0000313" key="2">
    <source>
        <dbReference type="EMBL" id="KAK2597889.1"/>
    </source>
</evidence>
<dbReference type="InterPro" id="IPR036291">
    <property type="entry name" value="NAD(P)-bd_dom_sf"/>
</dbReference>
<evidence type="ECO:0000313" key="3">
    <source>
        <dbReference type="Proteomes" id="UP001265746"/>
    </source>
</evidence>
<dbReference type="InterPro" id="IPR008030">
    <property type="entry name" value="NmrA-like"/>
</dbReference>
<feature type="domain" description="NmrA-like" evidence="1">
    <location>
        <begin position="7"/>
        <end position="273"/>
    </location>
</feature>